<reference evidence="1" key="1">
    <citation type="submission" date="2019-04" db="EMBL/GenBank/DDBJ databases">
        <title>Microbes associate with the intestines of laboratory mice.</title>
        <authorList>
            <person name="Navarre W."/>
            <person name="Wong E."/>
            <person name="Huang K."/>
            <person name="Tropini C."/>
            <person name="Ng K."/>
            <person name="Yu B."/>
        </authorList>
    </citation>
    <scope>NUCLEOTIDE SEQUENCE</scope>
    <source>
        <strain evidence="1">NM04_E33</strain>
    </source>
</reference>
<accession>A0AC61RKX9</accession>
<organism evidence="1 2">
    <name type="scientific">Lepagella muris</name>
    <dbReference type="NCBI Taxonomy" id="3032870"/>
    <lineage>
        <taxon>Bacteria</taxon>
        <taxon>Pseudomonadati</taxon>
        <taxon>Bacteroidota</taxon>
        <taxon>Bacteroidia</taxon>
        <taxon>Bacteroidales</taxon>
        <taxon>Muribaculaceae</taxon>
        <taxon>Lepagella</taxon>
    </lineage>
</organism>
<protein>
    <submittedName>
        <fullName evidence="1">Uncharacterized protein</fullName>
    </submittedName>
</protein>
<comment type="caution">
    <text evidence="1">The sequence shown here is derived from an EMBL/GenBank/DDBJ whole genome shotgun (WGS) entry which is preliminary data.</text>
</comment>
<proteinExistence type="predicted"/>
<keyword evidence="2" id="KW-1185">Reference proteome</keyword>
<evidence type="ECO:0000313" key="2">
    <source>
        <dbReference type="Proteomes" id="UP000306319"/>
    </source>
</evidence>
<name>A0AC61RKX9_9BACT</name>
<sequence length="109" mass="12303">MFDERQPITTLAGVKAFASYLFFDLETAFHPDDDFAEYVRGNDNRSSFSPVRTERLNQRMSECHDICRSAGVDICEQMGIAVDYFGMIANGASPDEARKTLYIVFDGTQ</sequence>
<evidence type="ECO:0000313" key="1">
    <source>
        <dbReference type="EMBL" id="TGY80960.1"/>
    </source>
</evidence>
<dbReference type="Proteomes" id="UP000306319">
    <property type="component" value="Unassembled WGS sequence"/>
</dbReference>
<gene>
    <name evidence="1" type="ORF">E5331_00845</name>
</gene>
<dbReference type="EMBL" id="SRYB01000001">
    <property type="protein sequence ID" value="TGY80960.1"/>
    <property type="molecule type" value="Genomic_DNA"/>
</dbReference>